<dbReference type="Gene3D" id="3.90.550.10">
    <property type="entry name" value="Spore Coat Polysaccharide Biosynthesis Protein SpsA, Chain A"/>
    <property type="match status" value="1"/>
</dbReference>
<dbReference type="InterPro" id="IPR050194">
    <property type="entry name" value="Glycosyltransferase_grp1"/>
</dbReference>
<dbReference type="InterPro" id="IPR001296">
    <property type="entry name" value="Glyco_trans_1"/>
</dbReference>
<evidence type="ECO:0000313" key="5">
    <source>
        <dbReference type="Proteomes" id="UP000319722"/>
    </source>
</evidence>
<reference evidence="4 5" key="1">
    <citation type="submission" date="2019-06" db="EMBL/GenBank/DDBJ databases">
        <title>Sorghum-associated microbial communities from plants grown in Nebraska, USA.</title>
        <authorList>
            <person name="Schachtman D."/>
        </authorList>
    </citation>
    <scope>NUCLEOTIDE SEQUENCE [LARGE SCALE GENOMIC DNA]</scope>
    <source>
        <strain evidence="4 5">T529</strain>
    </source>
</reference>
<dbReference type="Gene3D" id="3.40.50.2000">
    <property type="entry name" value="Glycogen Phosphorylase B"/>
    <property type="match status" value="2"/>
</dbReference>
<dbReference type="InterPro" id="IPR001173">
    <property type="entry name" value="Glyco_trans_2-like"/>
</dbReference>
<dbReference type="Pfam" id="PF13439">
    <property type="entry name" value="Glyco_transf_4"/>
    <property type="match status" value="1"/>
</dbReference>
<dbReference type="AlphaFoldDB" id="A0A561C7W8"/>
<dbReference type="InterPro" id="IPR028098">
    <property type="entry name" value="Glyco_trans_4-like_N"/>
</dbReference>
<dbReference type="GO" id="GO:0016758">
    <property type="term" value="F:hexosyltransferase activity"/>
    <property type="evidence" value="ECO:0007669"/>
    <property type="project" value="TreeGrafter"/>
</dbReference>
<name>A0A561C7W8_9BURK</name>
<feature type="domain" description="Glycosyltransferase subfamily 4-like N-terminal" evidence="3">
    <location>
        <begin position="356"/>
        <end position="539"/>
    </location>
</feature>
<evidence type="ECO:0000313" key="4">
    <source>
        <dbReference type="EMBL" id="TWD87138.1"/>
    </source>
</evidence>
<evidence type="ECO:0000259" key="3">
    <source>
        <dbReference type="Pfam" id="PF13439"/>
    </source>
</evidence>
<dbReference type="Proteomes" id="UP000319722">
    <property type="component" value="Unassembled WGS sequence"/>
</dbReference>
<evidence type="ECO:0000259" key="2">
    <source>
        <dbReference type="Pfam" id="PF00535"/>
    </source>
</evidence>
<evidence type="ECO:0008006" key="6">
    <source>
        <dbReference type="Google" id="ProtNLM"/>
    </source>
</evidence>
<sequence>MKVRQEKKPAISIVINTLNRGPSLHATIESFQWLRYQGDFEVIVVNGPSTDNSEEVIARWKGRVRAARCPAANLSVSRNIGICLARGEIVAFIDDDAIPEPEWLEQLAAAYEDPQVGAAGGFVFDHTGYDFQAQYCVIDRFGHGDSSVRTPMPHLSYPKSLRFPHLLGANSSFKTSALLEIGGFDEEFEYFLDETDVCARIVDAGYLIAQLPNAYVHHKFAPSNIRGVNRVPRHRYPIIKNKIYFILKHAREFYPPEVLLREQSTFIEYQRTEMASAFEAGLVSAEDVATFNRDVERAVETGLRRGLEGPKPDAMIDGAKRSAWSGEFMPFPPLPDADQCTLVLISKGYPPDHSHGIATFSRDLAEAYAARGNIVHVIAQSPDINRVDFENGVWVHRIVPKKHLHLPESAEIGLPQDIWNWSASAHAETARIATHRTVDVVEAPIWDCEGAAFLFDRRWPLITSLHTTHHFWLDSHPERRQDPEWMASYSTPLLKAERLLMENSDGVRANSRAIRTEIEKAYGFRFDDTKVQVIPHGLKPAKIVETATDDAATVVLFVGRLEARKGIDVLLAAIPRVLEEVPSLVFRIIGDKSQLSPSGKTYAEDFLASESGRKFAAQVRFEGHVDATTLSSAYASCDVFVAPSRFESFGLVFLEAMRAAKPVIGCSAGGMPEVVEDGVCGLLVPPGNTKELAEAILRLVRSESLRQQFGQAGHERFREHFSVARMAAQSAALYKTARNIRLTQQNER</sequence>
<evidence type="ECO:0000259" key="1">
    <source>
        <dbReference type="Pfam" id="PF00534"/>
    </source>
</evidence>
<dbReference type="OrthoDB" id="484631at2"/>
<feature type="domain" description="Glycosyltransferase 2-like" evidence="2">
    <location>
        <begin position="12"/>
        <end position="129"/>
    </location>
</feature>
<organism evidence="4 5">
    <name type="scientific">Variovorax beijingensis</name>
    <dbReference type="NCBI Taxonomy" id="2496117"/>
    <lineage>
        <taxon>Bacteria</taxon>
        <taxon>Pseudomonadati</taxon>
        <taxon>Pseudomonadota</taxon>
        <taxon>Betaproteobacteria</taxon>
        <taxon>Burkholderiales</taxon>
        <taxon>Comamonadaceae</taxon>
        <taxon>Variovorax</taxon>
    </lineage>
</organism>
<gene>
    <name evidence="4" type="ORF">FB547_103113</name>
</gene>
<dbReference type="Pfam" id="PF00535">
    <property type="entry name" value="Glycos_transf_2"/>
    <property type="match status" value="1"/>
</dbReference>
<feature type="domain" description="Glycosyl transferase family 1" evidence="1">
    <location>
        <begin position="545"/>
        <end position="715"/>
    </location>
</feature>
<dbReference type="InterPro" id="IPR029044">
    <property type="entry name" value="Nucleotide-diphossugar_trans"/>
</dbReference>
<dbReference type="SUPFAM" id="SSF53756">
    <property type="entry name" value="UDP-Glycosyltransferase/glycogen phosphorylase"/>
    <property type="match status" value="1"/>
</dbReference>
<dbReference type="SUPFAM" id="SSF53448">
    <property type="entry name" value="Nucleotide-diphospho-sugar transferases"/>
    <property type="match status" value="1"/>
</dbReference>
<dbReference type="PANTHER" id="PTHR45947:SF3">
    <property type="entry name" value="SULFOQUINOVOSYL TRANSFERASE SQD2"/>
    <property type="match status" value="1"/>
</dbReference>
<dbReference type="RefSeq" id="WP_145742225.1">
    <property type="nucleotide sequence ID" value="NZ_VIVL01000003.1"/>
</dbReference>
<dbReference type="EMBL" id="VIVL01000003">
    <property type="protein sequence ID" value="TWD87138.1"/>
    <property type="molecule type" value="Genomic_DNA"/>
</dbReference>
<dbReference type="CDD" id="cd03801">
    <property type="entry name" value="GT4_PimA-like"/>
    <property type="match status" value="1"/>
</dbReference>
<comment type="caution">
    <text evidence="4">The sequence shown here is derived from an EMBL/GenBank/DDBJ whole genome shotgun (WGS) entry which is preliminary data.</text>
</comment>
<dbReference type="Pfam" id="PF00534">
    <property type="entry name" value="Glycos_transf_1"/>
    <property type="match status" value="1"/>
</dbReference>
<proteinExistence type="predicted"/>
<dbReference type="PANTHER" id="PTHR45947">
    <property type="entry name" value="SULFOQUINOVOSYL TRANSFERASE SQD2"/>
    <property type="match status" value="1"/>
</dbReference>
<accession>A0A561C7W8</accession>
<protein>
    <recommendedName>
        <fullName evidence="6">Glycosyltransferase</fullName>
    </recommendedName>
</protein>